<evidence type="ECO:0000313" key="2">
    <source>
        <dbReference type="EMBL" id="BBA98286.1"/>
    </source>
</evidence>
<dbReference type="RefSeq" id="WP_202234448.1">
    <property type="nucleotide sequence ID" value="NZ_AP018365.1"/>
</dbReference>
<reference evidence="2 3" key="2">
    <citation type="journal article" date="2011" name="J. Antibiot.">
        <title>Furaquinocins I and J: novel polyketide isoprenoid hybrid compounds from Streptomyces reveromyceticus SN-593.</title>
        <authorList>
            <person name="Panthee S."/>
            <person name="Takahashi S."/>
            <person name="Takagi H."/>
            <person name="Nogawa T."/>
            <person name="Oowada E."/>
            <person name="Uramoto M."/>
            <person name="Osada H."/>
        </authorList>
    </citation>
    <scope>NUCLEOTIDE SEQUENCE [LARGE SCALE GENOMIC DNA]</scope>
    <source>
        <strain evidence="2 3">SN-593</strain>
    </source>
</reference>
<evidence type="ECO:0000313" key="3">
    <source>
        <dbReference type="Proteomes" id="UP000595703"/>
    </source>
</evidence>
<evidence type="ECO:0000256" key="1">
    <source>
        <dbReference type="SAM" id="MobiDB-lite"/>
    </source>
</evidence>
<dbReference type="AlphaFoldDB" id="A0A7U3UTB5"/>
<name>A0A7U3UTB5_9ACTN</name>
<keyword evidence="3" id="KW-1185">Reference proteome</keyword>
<accession>A0A7U3UTB5</accession>
<reference evidence="2 3" key="1">
    <citation type="journal article" date="2010" name="J. Bacteriol.">
        <title>Biochemical characterization of a novel indole prenyltransferase from Streptomyces sp. SN-593.</title>
        <authorList>
            <person name="Takahashi S."/>
            <person name="Takagi H."/>
            <person name="Toyoda A."/>
            <person name="Uramoto M."/>
            <person name="Nogawa T."/>
            <person name="Ueki M."/>
            <person name="Sakaki Y."/>
            <person name="Osada H."/>
        </authorList>
    </citation>
    <scope>NUCLEOTIDE SEQUENCE [LARGE SCALE GENOMIC DNA]</scope>
    <source>
        <strain evidence="2 3">SN-593</strain>
    </source>
</reference>
<reference evidence="2 3" key="3">
    <citation type="journal article" date="2011" name="Nat. Chem. Biol.">
        <title>Reveromycin A biosynthesis uses RevG and RevJ for stereospecific spiroacetal formation.</title>
        <authorList>
            <person name="Takahashi S."/>
            <person name="Toyoda A."/>
            <person name="Sekiyama Y."/>
            <person name="Takagi H."/>
            <person name="Nogawa T."/>
            <person name="Uramoto M."/>
            <person name="Suzuki R."/>
            <person name="Koshino H."/>
            <person name="Kumano T."/>
            <person name="Panthee S."/>
            <person name="Dairi T."/>
            <person name="Ishikawa J."/>
            <person name="Ikeda H."/>
            <person name="Sakaki Y."/>
            <person name="Osada H."/>
        </authorList>
    </citation>
    <scope>NUCLEOTIDE SEQUENCE [LARGE SCALE GENOMIC DNA]</scope>
    <source>
        <strain evidence="2 3">SN-593</strain>
    </source>
</reference>
<feature type="region of interest" description="Disordered" evidence="1">
    <location>
        <begin position="123"/>
        <end position="144"/>
    </location>
</feature>
<protein>
    <submittedName>
        <fullName evidence="2">Uncharacterized protein</fullName>
    </submittedName>
</protein>
<dbReference type="EMBL" id="AP018365">
    <property type="protein sequence ID" value="BBA98286.1"/>
    <property type="molecule type" value="Genomic_DNA"/>
</dbReference>
<proteinExistence type="predicted"/>
<dbReference type="Proteomes" id="UP000595703">
    <property type="component" value="Chromosome"/>
</dbReference>
<organism evidence="2 3">
    <name type="scientific">Actinacidiphila reveromycinica</name>
    <dbReference type="NCBI Taxonomy" id="659352"/>
    <lineage>
        <taxon>Bacteria</taxon>
        <taxon>Bacillati</taxon>
        <taxon>Actinomycetota</taxon>
        <taxon>Actinomycetes</taxon>
        <taxon>Kitasatosporales</taxon>
        <taxon>Streptomycetaceae</taxon>
        <taxon>Actinacidiphila</taxon>
    </lineage>
</organism>
<reference evidence="2 3" key="4">
    <citation type="journal article" date="2020" name="Sci. Rep.">
        <title>beta-carboline chemical signals induce reveromycin production through a LuxR family regulator in Streptomyces sp. SN-593.</title>
        <authorList>
            <person name="Panthee S."/>
            <person name="Kito N."/>
            <person name="Hayashi T."/>
            <person name="Shimizu T."/>
            <person name="Ishikawa J."/>
            <person name="Hamamoto H."/>
            <person name="Osada H."/>
            <person name="Takahashi S."/>
        </authorList>
    </citation>
    <scope>NUCLEOTIDE SEQUENCE [LARGE SCALE GENOMIC DNA]</scope>
    <source>
        <strain evidence="2 3">SN-593</strain>
    </source>
</reference>
<sequence length="144" mass="15357">MNPDYLPPLGASLRALGDFAARHEVNDDTLAAIAAELDTARSLVRSAQGEVRANRCARHPGGPVDPTARNGCLLCGTQQRRPARPVPDDFVPGEVLRVLQEHGQDAATEMFGPQAVTRAVALGGRHPSTQQQRGIPAVPHDESE</sequence>
<dbReference type="KEGG" id="arev:RVR_4418"/>
<gene>
    <name evidence="2" type="ORF">RVR_4418</name>
</gene>